<dbReference type="Proteomes" id="UP001141806">
    <property type="component" value="Unassembled WGS sequence"/>
</dbReference>
<name>A0A9Q0JT23_9MAGN</name>
<dbReference type="EMBL" id="JAMYWD010000012">
    <property type="protein sequence ID" value="KAJ4951784.1"/>
    <property type="molecule type" value="Genomic_DNA"/>
</dbReference>
<protein>
    <submittedName>
        <fullName evidence="1">Uncharacterized protein</fullName>
    </submittedName>
</protein>
<gene>
    <name evidence="1" type="ORF">NE237_028616</name>
</gene>
<evidence type="ECO:0000313" key="2">
    <source>
        <dbReference type="Proteomes" id="UP001141806"/>
    </source>
</evidence>
<dbReference type="AlphaFoldDB" id="A0A9Q0JT23"/>
<sequence length="92" mass="10252">MVCVRSRSSSMFLVALDEFRNLYLNSSVQRSEDGGENKQEKPALATDIQGLGAGLSNLRGKKQGNQIFPRNISSLMSFLGFRNYKVFSSEEV</sequence>
<reference evidence="1" key="1">
    <citation type="journal article" date="2023" name="Plant J.">
        <title>The genome of the king protea, Protea cynaroides.</title>
        <authorList>
            <person name="Chang J."/>
            <person name="Duong T.A."/>
            <person name="Schoeman C."/>
            <person name="Ma X."/>
            <person name="Roodt D."/>
            <person name="Barker N."/>
            <person name="Li Z."/>
            <person name="Van de Peer Y."/>
            <person name="Mizrachi E."/>
        </authorList>
    </citation>
    <scope>NUCLEOTIDE SEQUENCE</scope>
    <source>
        <tissue evidence="1">Young leaves</tissue>
    </source>
</reference>
<organism evidence="1 2">
    <name type="scientific">Protea cynaroides</name>
    <dbReference type="NCBI Taxonomy" id="273540"/>
    <lineage>
        <taxon>Eukaryota</taxon>
        <taxon>Viridiplantae</taxon>
        <taxon>Streptophyta</taxon>
        <taxon>Embryophyta</taxon>
        <taxon>Tracheophyta</taxon>
        <taxon>Spermatophyta</taxon>
        <taxon>Magnoliopsida</taxon>
        <taxon>Proteales</taxon>
        <taxon>Proteaceae</taxon>
        <taxon>Protea</taxon>
    </lineage>
</organism>
<accession>A0A9Q0JT23</accession>
<proteinExistence type="predicted"/>
<evidence type="ECO:0000313" key="1">
    <source>
        <dbReference type="EMBL" id="KAJ4951784.1"/>
    </source>
</evidence>
<keyword evidence="2" id="KW-1185">Reference proteome</keyword>
<comment type="caution">
    <text evidence="1">The sequence shown here is derived from an EMBL/GenBank/DDBJ whole genome shotgun (WGS) entry which is preliminary data.</text>
</comment>